<evidence type="ECO:0000313" key="7">
    <source>
        <dbReference type="Proteomes" id="UP001266305"/>
    </source>
</evidence>
<dbReference type="PANTHER" id="PTHR14338:SF4">
    <property type="entry name" value="ACTIN FILAMENT-ASSOCIATED PROTEIN 1-LIKE 2"/>
    <property type="match status" value="1"/>
</dbReference>
<evidence type="ECO:0000259" key="5">
    <source>
        <dbReference type="PROSITE" id="PS50003"/>
    </source>
</evidence>
<keyword evidence="3" id="KW-0677">Repeat</keyword>
<accession>A0ABQ9UPN5</accession>
<comment type="caution">
    <text evidence="6">The sequence shown here is derived from an EMBL/GenBank/DDBJ whole genome shotgun (WGS) entry which is preliminary data.</text>
</comment>
<organism evidence="6 7">
    <name type="scientific">Saguinus oedipus</name>
    <name type="common">Cotton-top tamarin</name>
    <name type="synonym">Oedipomidas oedipus</name>
    <dbReference type="NCBI Taxonomy" id="9490"/>
    <lineage>
        <taxon>Eukaryota</taxon>
        <taxon>Metazoa</taxon>
        <taxon>Chordata</taxon>
        <taxon>Craniata</taxon>
        <taxon>Vertebrata</taxon>
        <taxon>Euteleostomi</taxon>
        <taxon>Mammalia</taxon>
        <taxon>Eutheria</taxon>
        <taxon>Euarchontoglires</taxon>
        <taxon>Primates</taxon>
        <taxon>Haplorrhini</taxon>
        <taxon>Platyrrhini</taxon>
        <taxon>Cebidae</taxon>
        <taxon>Callitrichinae</taxon>
        <taxon>Saguinus</taxon>
    </lineage>
</organism>
<evidence type="ECO:0000256" key="4">
    <source>
        <dbReference type="ARBA" id="ARBA00023054"/>
    </source>
</evidence>
<dbReference type="PROSITE" id="PS50003">
    <property type="entry name" value="PH_DOMAIN"/>
    <property type="match status" value="1"/>
</dbReference>
<gene>
    <name evidence="6" type="primary">AFAP1L2_2</name>
    <name evidence="6" type="ORF">P7K49_024485</name>
</gene>
<dbReference type="InterPro" id="IPR011993">
    <property type="entry name" value="PH-like_dom_sf"/>
</dbReference>
<dbReference type="PANTHER" id="PTHR14338">
    <property type="entry name" value="ACTIN FILAMENT-ASSOCIATED PROTEIN 1 FAMILY MEMBER"/>
    <property type="match status" value="1"/>
</dbReference>
<evidence type="ECO:0000256" key="1">
    <source>
        <dbReference type="ARBA" id="ARBA00004496"/>
    </source>
</evidence>
<protein>
    <submittedName>
        <fullName evidence="6">Actin filament-associated protein 1-like 2</fullName>
    </submittedName>
</protein>
<dbReference type="SUPFAM" id="SSF50729">
    <property type="entry name" value="PH domain-like"/>
    <property type="match status" value="1"/>
</dbReference>
<evidence type="ECO:0000256" key="2">
    <source>
        <dbReference type="ARBA" id="ARBA00022490"/>
    </source>
</evidence>
<evidence type="ECO:0000313" key="6">
    <source>
        <dbReference type="EMBL" id="KAK2099034.1"/>
    </source>
</evidence>
<dbReference type="InterPro" id="IPR030113">
    <property type="entry name" value="AFAP"/>
</dbReference>
<dbReference type="Pfam" id="PF00169">
    <property type="entry name" value="PH"/>
    <property type="match status" value="1"/>
</dbReference>
<proteinExistence type="predicted"/>
<reference evidence="6 7" key="1">
    <citation type="submission" date="2023-05" db="EMBL/GenBank/DDBJ databases">
        <title>B98-5 Cell Line De Novo Hybrid Assembly: An Optical Mapping Approach.</title>
        <authorList>
            <person name="Kananen K."/>
            <person name="Auerbach J.A."/>
            <person name="Kautto E."/>
            <person name="Blachly J.S."/>
        </authorList>
    </citation>
    <scope>NUCLEOTIDE SEQUENCE [LARGE SCALE GENOMIC DNA]</scope>
    <source>
        <strain evidence="6">B95-8</strain>
        <tissue evidence="6">Cell line</tissue>
    </source>
</reference>
<evidence type="ECO:0000256" key="3">
    <source>
        <dbReference type="ARBA" id="ARBA00022737"/>
    </source>
</evidence>
<dbReference type="InterPro" id="IPR001849">
    <property type="entry name" value="PH_domain"/>
</dbReference>
<keyword evidence="4" id="KW-0175">Coiled coil</keyword>
<sequence length="300" mass="34231">MEEDGQMLDFFMKHVGQPQKHRTDCPLPHEALTELVFLAEDGEAVSSSYESYDEEDSSKGKSGPYQWPSPEAGIELMRDARICAFLWRKKWLGQWAKQLCVIKDTRLLCYKSSKDHSPQLDVNLLGSSVVHKEKQVRKKEHKLKITPMNADVIVLGLQSKDQAEQWLRKVLTDISIFIAKSSSGERQWYIEKERLLHRQVCGLASWISMWVPRAVPLTAQIHRPFPWPLASLPKLSRPHSETPAPRASAGGFKDKNAFRRHRLSVSSLHRETLPPSQMSAEVDLAGNARSEKLPTFALWE</sequence>
<name>A0ABQ9UPN5_SAGOE</name>
<keyword evidence="2" id="KW-0963">Cytoplasm</keyword>
<dbReference type="SMART" id="SM00233">
    <property type="entry name" value="PH"/>
    <property type="match status" value="1"/>
</dbReference>
<feature type="domain" description="PH" evidence="5">
    <location>
        <begin position="79"/>
        <end position="175"/>
    </location>
</feature>
<dbReference type="CDD" id="cd13306">
    <property type="entry name" value="PH1_AFAP"/>
    <property type="match status" value="1"/>
</dbReference>
<dbReference type="Gene3D" id="2.30.29.30">
    <property type="entry name" value="Pleckstrin-homology domain (PH domain)/Phosphotyrosine-binding domain (PTB)"/>
    <property type="match status" value="1"/>
</dbReference>
<comment type="subcellular location">
    <subcellularLocation>
        <location evidence="1">Cytoplasm</location>
    </subcellularLocation>
</comment>
<dbReference type="EMBL" id="JASSZA010000011">
    <property type="protein sequence ID" value="KAK2099034.1"/>
    <property type="molecule type" value="Genomic_DNA"/>
</dbReference>
<dbReference type="Proteomes" id="UP001266305">
    <property type="component" value="Unassembled WGS sequence"/>
</dbReference>
<keyword evidence="7" id="KW-1185">Reference proteome</keyword>